<evidence type="ECO:0000313" key="2">
    <source>
        <dbReference type="Proteomes" id="UP000265520"/>
    </source>
</evidence>
<gene>
    <name evidence="1" type="ORF">A2U01_0100160</name>
</gene>
<reference evidence="1 2" key="1">
    <citation type="journal article" date="2018" name="Front. Plant Sci.">
        <title>Red Clover (Trifolium pratense) and Zigzag Clover (T. medium) - A Picture of Genomic Similarities and Differences.</title>
        <authorList>
            <person name="Dluhosova J."/>
            <person name="Istvanek J."/>
            <person name="Nedelnik J."/>
            <person name="Repkova J."/>
        </authorList>
    </citation>
    <scope>NUCLEOTIDE SEQUENCE [LARGE SCALE GENOMIC DNA]</scope>
    <source>
        <strain evidence="2">cv. 10/8</strain>
        <tissue evidence="1">Leaf</tissue>
    </source>
</reference>
<keyword evidence="2" id="KW-1185">Reference proteome</keyword>
<evidence type="ECO:0000313" key="1">
    <source>
        <dbReference type="EMBL" id="MCI78889.1"/>
    </source>
</evidence>
<sequence length="36" mass="3975">MELKEMLAGVSVSPESVDKWVWKYDTAAGFSVKSVV</sequence>
<dbReference type="AlphaFoldDB" id="A0A392UV68"/>
<dbReference type="EMBL" id="LXQA010961157">
    <property type="protein sequence ID" value="MCI78889.1"/>
    <property type="molecule type" value="Genomic_DNA"/>
</dbReference>
<feature type="non-terminal residue" evidence="1">
    <location>
        <position position="36"/>
    </location>
</feature>
<accession>A0A392UV68</accession>
<organism evidence="1 2">
    <name type="scientific">Trifolium medium</name>
    <dbReference type="NCBI Taxonomy" id="97028"/>
    <lineage>
        <taxon>Eukaryota</taxon>
        <taxon>Viridiplantae</taxon>
        <taxon>Streptophyta</taxon>
        <taxon>Embryophyta</taxon>
        <taxon>Tracheophyta</taxon>
        <taxon>Spermatophyta</taxon>
        <taxon>Magnoliopsida</taxon>
        <taxon>eudicotyledons</taxon>
        <taxon>Gunneridae</taxon>
        <taxon>Pentapetalae</taxon>
        <taxon>rosids</taxon>
        <taxon>fabids</taxon>
        <taxon>Fabales</taxon>
        <taxon>Fabaceae</taxon>
        <taxon>Papilionoideae</taxon>
        <taxon>50 kb inversion clade</taxon>
        <taxon>NPAAA clade</taxon>
        <taxon>Hologalegina</taxon>
        <taxon>IRL clade</taxon>
        <taxon>Trifolieae</taxon>
        <taxon>Trifolium</taxon>
    </lineage>
</organism>
<protein>
    <submittedName>
        <fullName evidence="1">Uncharacterized protein</fullName>
    </submittedName>
</protein>
<name>A0A392UV68_9FABA</name>
<proteinExistence type="predicted"/>
<dbReference type="Proteomes" id="UP000265520">
    <property type="component" value="Unassembled WGS sequence"/>
</dbReference>
<comment type="caution">
    <text evidence="1">The sequence shown here is derived from an EMBL/GenBank/DDBJ whole genome shotgun (WGS) entry which is preliminary data.</text>
</comment>